<evidence type="ECO:0000256" key="1">
    <source>
        <dbReference type="SAM" id="SignalP"/>
    </source>
</evidence>
<gene>
    <name evidence="2" type="ORF">GWK10_05235</name>
</gene>
<evidence type="ECO:0008006" key="4">
    <source>
        <dbReference type="Google" id="ProtNLM"/>
    </source>
</evidence>
<proteinExistence type="predicted"/>
<name>A0A6M0CGJ2_9FLAO</name>
<keyword evidence="3" id="KW-1185">Reference proteome</keyword>
<dbReference type="RefSeq" id="WP_164029916.1">
    <property type="nucleotide sequence ID" value="NZ_JAABOQ010000002.1"/>
</dbReference>
<feature type="chain" id="PRO_5027009409" description="DUF2268 domain-containing protein" evidence="1">
    <location>
        <begin position="25"/>
        <end position="435"/>
    </location>
</feature>
<sequence length="435" mass="50508">MRIFKNVFIALLLANLFYTFSCNSQDYSQEFITEDIANFWEVYDTIVAIKDSVERKKIIQKRYIDKSTEGLKLLMDARRYSADEYIAAINNYPKFWESIRTNTTNLEQHFKKINGDIEKLKQLYPDLKPSPIYFSFGVFRSNGTIKNGNVLIGAEMALLSKDIDVSELPKHIQEFHRLQNPIEDLPLLCTHEYVHTQQKEMEYYLLNNCLYEGIAEFIATTATGKQSYLNAIQFAQLNYEEVRNRFEEDLYKTYFTNWLWSSGKIMGERDLGYGVGYAIAKRNYDQASDKKKAIKEMIELEFTDEDKIISFVDKSGYLSKPLNQLHKDYENYRPKVTNITGLENGSESVSAGRLQLTLHFSEGLDGKNQGLDYGSEGEKTLPKIVGERVWSNENTSWSITMDLESGKHYQLYVTDGFINDKGVQLKPYLIEFWTE</sequence>
<protein>
    <recommendedName>
        <fullName evidence="4">DUF2268 domain-containing protein</fullName>
    </recommendedName>
</protein>
<dbReference type="EMBL" id="JAABOQ010000002">
    <property type="protein sequence ID" value="NER16602.1"/>
    <property type="molecule type" value="Genomic_DNA"/>
</dbReference>
<evidence type="ECO:0000313" key="2">
    <source>
        <dbReference type="EMBL" id="NER16602.1"/>
    </source>
</evidence>
<dbReference type="Proteomes" id="UP000474296">
    <property type="component" value="Unassembled WGS sequence"/>
</dbReference>
<comment type="caution">
    <text evidence="2">The sequence shown here is derived from an EMBL/GenBank/DDBJ whole genome shotgun (WGS) entry which is preliminary data.</text>
</comment>
<evidence type="ECO:0000313" key="3">
    <source>
        <dbReference type="Proteomes" id="UP000474296"/>
    </source>
</evidence>
<organism evidence="2 3">
    <name type="scientific">Spongiivirga citrea</name>
    <dbReference type="NCBI Taxonomy" id="1481457"/>
    <lineage>
        <taxon>Bacteria</taxon>
        <taxon>Pseudomonadati</taxon>
        <taxon>Bacteroidota</taxon>
        <taxon>Flavobacteriia</taxon>
        <taxon>Flavobacteriales</taxon>
        <taxon>Flavobacteriaceae</taxon>
        <taxon>Spongiivirga</taxon>
    </lineage>
</organism>
<reference evidence="2 3" key="1">
    <citation type="submission" date="2020-01" db="EMBL/GenBank/DDBJ databases">
        <title>Spongiivirga citrea KCTC 32990T.</title>
        <authorList>
            <person name="Wang G."/>
        </authorList>
    </citation>
    <scope>NUCLEOTIDE SEQUENCE [LARGE SCALE GENOMIC DNA]</scope>
    <source>
        <strain evidence="2 3">KCTC 32990</strain>
    </source>
</reference>
<feature type="signal peptide" evidence="1">
    <location>
        <begin position="1"/>
        <end position="24"/>
    </location>
</feature>
<dbReference type="AlphaFoldDB" id="A0A6M0CGJ2"/>
<keyword evidence="1" id="KW-0732">Signal</keyword>
<accession>A0A6M0CGJ2</accession>